<sequence>MFFGARSVTVDALRSQISWRGQRKWEDQKIKVLTFSYYLVDRDSVASSTLDFGSAAALDGTVAEEPKDEDFLLCGYDRDEHRRGGFVDSGIGVRDGRG</sequence>
<gene>
    <name evidence="1" type="ORF">QJS10_CPA10g01253</name>
</gene>
<comment type="caution">
    <text evidence="1">The sequence shown here is derived from an EMBL/GenBank/DDBJ whole genome shotgun (WGS) entry which is preliminary data.</text>
</comment>
<proteinExistence type="predicted"/>
<accession>A0AAV9E258</accession>
<organism evidence="1 2">
    <name type="scientific">Acorus calamus</name>
    <name type="common">Sweet flag</name>
    <dbReference type="NCBI Taxonomy" id="4465"/>
    <lineage>
        <taxon>Eukaryota</taxon>
        <taxon>Viridiplantae</taxon>
        <taxon>Streptophyta</taxon>
        <taxon>Embryophyta</taxon>
        <taxon>Tracheophyta</taxon>
        <taxon>Spermatophyta</taxon>
        <taxon>Magnoliopsida</taxon>
        <taxon>Liliopsida</taxon>
        <taxon>Acoraceae</taxon>
        <taxon>Acorus</taxon>
    </lineage>
</organism>
<evidence type="ECO:0000313" key="1">
    <source>
        <dbReference type="EMBL" id="KAK1306368.1"/>
    </source>
</evidence>
<reference evidence="1" key="1">
    <citation type="journal article" date="2023" name="Nat. Commun.">
        <title>Diploid and tetraploid genomes of Acorus and the evolution of monocots.</title>
        <authorList>
            <person name="Ma L."/>
            <person name="Liu K.W."/>
            <person name="Li Z."/>
            <person name="Hsiao Y.Y."/>
            <person name="Qi Y."/>
            <person name="Fu T."/>
            <person name="Tang G.D."/>
            <person name="Zhang D."/>
            <person name="Sun W.H."/>
            <person name="Liu D.K."/>
            <person name="Li Y."/>
            <person name="Chen G.Z."/>
            <person name="Liu X.D."/>
            <person name="Liao X.Y."/>
            <person name="Jiang Y.T."/>
            <person name="Yu X."/>
            <person name="Hao Y."/>
            <person name="Huang J."/>
            <person name="Zhao X.W."/>
            <person name="Ke S."/>
            <person name="Chen Y.Y."/>
            <person name="Wu W.L."/>
            <person name="Hsu J.L."/>
            <person name="Lin Y.F."/>
            <person name="Huang M.D."/>
            <person name="Li C.Y."/>
            <person name="Huang L."/>
            <person name="Wang Z.W."/>
            <person name="Zhao X."/>
            <person name="Zhong W.Y."/>
            <person name="Peng D.H."/>
            <person name="Ahmad S."/>
            <person name="Lan S."/>
            <person name="Zhang J.S."/>
            <person name="Tsai W.C."/>
            <person name="Van de Peer Y."/>
            <person name="Liu Z.J."/>
        </authorList>
    </citation>
    <scope>NUCLEOTIDE SEQUENCE</scope>
    <source>
        <strain evidence="1">CP</strain>
    </source>
</reference>
<keyword evidence="2" id="KW-1185">Reference proteome</keyword>
<protein>
    <submittedName>
        <fullName evidence="1">Uncharacterized protein</fullName>
    </submittedName>
</protein>
<dbReference type="AlphaFoldDB" id="A0AAV9E258"/>
<dbReference type="EMBL" id="JAUJYO010000010">
    <property type="protein sequence ID" value="KAK1306368.1"/>
    <property type="molecule type" value="Genomic_DNA"/>
</dbReference>
<evidence type="ECO:0000313" key="2">
    <source>
        <dbReference type="Proteomes" id="UP001180020"/>
    </source>
</evidence>
<dbReference type="Proteomes" id="UP001180020">
    <property type="component" value="Unassembled WGS sequence"/>
</dbReference>
<name>A0AAV9E258_ACOCL</name>
<reference evidence="1" key="2">
    <citation type="submission" date="2023-06" db="EMBL/GenBank/DDBJ databases">
        <authorList>
            <person name="Ma L."/>
            <person name="Liu K.-W."/>
            <person name="Li Z."/>
            <person name="Hsiao Y.-Y."/>
            <person name="Qi Y."/>
            <person name="Fu T."/>
            <person name="Tang G."/>
            <person name="Zhang D."/>
            <person name="Sun W.-H."/>
            <person name="Liu D.-K."/>
            <person name="Li Y."/>
            <person name="Chen G.-Z."/>
            <person name="Liu X.-D."/>
            <person name="Liao X.-Y."/>
            <person name="Jiang Y.-T."/>
            <person name="Yu X."/>
            <person name="Hao Y."/>
            <person name="Huang J."/>
            <person name="Zhao X.-W."/>
            <person name="Ke S."/>
            <person name="Chen Y.-Y."/>
            <person name="Wu W.-L."/>
            <person name="Hsu J.-L."/>
            <person name="Lin Y.-F."/>
            <person name="Huang M.-D."/>
            <person name="Li C.-Y."/>
            <person name="Huang L."/>
            <person name="Wang Z.-W."/>
            <person name="Zhao X."/>
            <person name="Zhong W.-Y."/>
            <person name="Peng D.-H."/>
            <person name="Ahmad S."/>
            <person name="Lan S."/>
            <person name="Zhang J.-S."/>
            <person name="Tsai W.-C."/>
            <person name="Van De Peer Y."/>
            <person name="Liu Z.-J."/>
        </authorList>
    </citation>
    <scope>NUCLEOTIDE SEQUENCE</scope>
    <source>
        <strain evidence="1">CP</strain>
        <tissue evidence="1">Leaves</tissue>
    </source>
</reference>